<dbReference type="SUPFAM" id="SSF88946">
    <property type="entry name" value="Sigma2 domain of RNA polymerase sigma factors"/>
    <property type="match status" value="1"/>
</dbReference>
<feature type="domain" description="RNA polymerase sigma-70 region 2" evidence="7">
    <location>
        <begin position="25"/>
        <end position="92"/>
    </location>
</feature>
<feature type="domain" description="RNA polymerase sigma factor 70 region 4 type 2" evidence="8">
    <location>
        <begin position="135"/>
        <end position="186"/>
    </location>
</feature>
<evidence type="ECO:0000256" key="4">
    <source>
        <dbReference type="ARBA" id="ARBA00023125"/>
    </source>
</evidence>
<dbReference type="Proteomes" id="UP000525652">
    <property type="component" value="Unassembled WGS sequence"/>
</dbReference>
<dbReference type="SUPFAM" id="SSF88659">
    <property type="entry name" value="Sigma3 and sigma4 domains of RNA polymerase sigma factors"/>
    <property type="match status" value="1"/>
</dbReference>
<keyword evidence="2" id="KW-0805">Transcription regulation</keyword>
<comment type="similarity">
    <text evidence="1">Belongs to the sigma-70 factor family. ECF subfamily.</text>
</comment>
<dbReference type="GO" id="GO:0016987">
    <property type="term" value="F:sigma factor activity"/>
    <property type="evidence" value="ECO:0007669"/>
    <property type="project" value="UniProtKB-KW"/>
</dbReference>
<dbReference type="Gene3D" id="1.10.1740.10">
    <property type="match status" value="1"/>
</dbReference>
<feature type="region of interest" description="Disordered" evidence="6">
    <location>
        <begin position="108"/>
        <end position="131"/>
    </location>
</feature>
<evidence type="ECO:0000256" key="2">
    <source>
        <dbReference type="ARBA" id="ARBA00023015"/>
    </source>
</evidence>
<dbReference type="AlphaFoldDB" id="A0A7X1B3P9"/>
<dbReference type="PANTHER" id="PTHR43133:SF8">
    <property type="entry name" value="RNA POLYMERASE SIGMA FACTOR HI_1459-RELATED"/>
    <property type="match status" value="1"/>
</dbReference>
<dbReference type="RefSeq" id="WP_185694459.1">
    <property type="nucleotide sequence ID" value="NZ_JACHVA010000134.1"/>
</dbReference>
<dbReference type="Pfam" id="PF08281">
    <property type="entry name" value="Sigma70_r4_2"/>
    <property type="match status" value="1"/>
</dbReference>
<keyword evidence="5" id="KW-0804">Transcription</keyword>
<dbReference type="InterPro" id="IPR013249">
    <property type="entry name" value="RNA_pol_sigma70_r4_t2"/>
</dbReference>
<evidence type="ECO:0000313" key="10">
    <source>
        <dbReference type="Proteomes" id="UP000525652"/>
    </source>
</evidence>
<dbReference type="InterPro" id="IPR036388">
    <property type="entry name" value="WH-like_DNA-bd_sf"/>
</dbReference>
<dbReference type="InterPro" id="IPR014284">
    <property type="entry name" value="RNA_pol_sigma-70_dom"/>
</dbReference>
<evidence type="ECO:0000259" key="8">
    <source>
        <dbReference type="Pfam" id="PF08281"/>
    </source>
</evidence>
<protein>
    <submittedName>
        <fullName evidence="9">RNA polymerase sigma factor</fullName>
    </submittedName>
</protein>
<comment type="caution">
    <text evidence="9">The sequence shown here is derived from an EMBL/GenBank/DDBJ whole genome shotgun (WGS) entry which is preliminary data.</text>
</comment>
<keyword evidence="10" id="KW-1185">Reference proteome</keyword>
<sequence>MDSEPKDDELIAGIGRGEESALVELMRRHKEAVFRFSYRYLNNEADSAEATEETFFKVYQNADRFKPKAAPKTWIFTIARNVARDRLRRNQRHRKTLALDAQVDGEDSALPLTEKTDSGERSPSEHLQSNDDLKRIRKEVSSLPEKLRFPFVFCTLEGNSYDECAEILRTSRKTVETRIYRARQALKRQLSPFLEKS</sequence>
<evidence type="ECO:0000256" key="1">
    <source>
        <dbReference type="ARBA" id="ARBA00010641"/>
    </source>
</evidence>
<evidence type="ECO:0000256" key="6">
    <source>
        <dbReference type="SAM" id="MobiDB-lite"/>
    </source>
</evidence>
<dbReference type="Gene3D" id="1.10.10.10">
    <property type="entry name" value="Winged helix-like DNA-binding domain superfamily/Winged helix DNA-binding domain"/>
    <property type="match status" value="1"/>
</dbReference>
<dbReference type="GO" id="GO:0003677">
    <property type="term" value="F:DNA binding"/>
    <property type="evidence" value="ECO:0007669"/>
    <property type="project" value="UniProtKB-KW"/>
</dbReference>
<evidence type="ECO:0000259" key="7">
    <source>
        <dbReference type="Pfam" id="PF04542"/>
    </source>
</evidence>
<dbReference type="NCBIfam" id="TIGR02937">
    <property type="entry name" value="sigma70-ECF"/>
    <property type="match status" value="1"/>
</dbReference>
<dbReference type="InterPro" id="IPR007627">
    <property type="entry name" value="RNA_pol_sigma70_r2"/>
</dbReference>
<keyword evidence="3" id="KW-0731">Sigma factor</keyword>
<dbReference type="EMBL" id="JACHVA010000134">
    <property type="protein sequence ID" value="MBC2603840.1"/>
    <property type="molecule type" value="Genomic_DNA"/>
</dbReference>
<feature type="compositionally biased region" description="Basic and acidic residues" evidence="6">
    <location>
        <begin position="114"/>
        <end position="131"/>
    </location>
</feature>
<dbReference type="InterPro" id="IPR013325">
    <property type="entry name" value="RNA_pol_sigma_r2"/>
</dbReference>
<dbReference type="GO" id="GO:0006352">
    <property type="term" value="P:DNA-templated transcription initiation"/>
    <property type="evidence" value="ECO:0007669"/>
    <property type="project" value="InterPro"/>
</dbReference>
<gene>
    <name evidence="9" type="ORF">H5P30_18840</name>
</gene>
<reference evidence="9 10" key="1">
    <citation type="submission" date="2020-07" db="EMBL/GenBank/DDBJ databases">
        <authorList>
            <person name="Feng X."/>
        </authorList>
    </citation>
    <scope>NUCLEOTIDE SEQUENCE [LARGE SCALE GENOMIC DNA]</scope>
    <source>
        <strain evidence="9 10">JCM14086</strain>
    </source>
</reference>
<name>A0A7X1B3P9_9BACT</name>
<evidence type="ECO:0000313" key="9">
    <source>
        <dbReference type="EMBL" id="MBC2603840.1"/>
    </source>
</evidence>
<proteinExistence type="inferred from homology"/>
<dbReference type="InterPro" id="IPR013324">
    <property type="entry name" value="RNA_pol_sigma_r3/r4-like"/>
</dbReference>
<accession>A0A7X1B3P9</accession>
<keyword evidence="4" id="KW-0238">DNA-binding</keyword>
<dbReference type="Pfam" id="PF04542">
    <property type="entry name" value="Sigma70_r2"/>
    <property type="match status" value="1"/>
</dbReference>
<organism evidence="9 10">
    <name type="scientific">Puniceicoccus vermicola</name>
    <dbReference type="NCBI Taxonomy" id="388746"/>
    <lineage>
        <taxon>Bacteria</taxon>
        <taxon>Pseudomonadati</taxon>
        <taxon>Verrucomicrobiota</taxon>
        <taxon>Opitutia</taxon>
        <taxon>Puniceicoccales</taxon>
        <taxon>Puniceicoccaceae</taxon>
        <taxon>Puniceicoccus</taxon>
    </lineage>
</organism>
<dbReference type="InterPro" id="IPR039425">
    <property type="entry name" value="RNA_pol_sigma-70-like"/>
</dbReference>
<dbReference type="PANTHER" id="PTHR43133">
    <property type="entry name" value="RNA POLYMERASE ECF-TYPE SIGMA FACTO"/>
    <property type="match status" value="1"/>
</dbReference>
<evidence type="ECO:0000256" key="5">
    <source>
        <dbReference type="ARBA" id="ARBA00023163"/>
    </source>
</evidence>
<evidence type="ECO:0000256" key="3">
    <source>
        <dbReference type="ARBA" id="ARBA00023082"/>
    </source>
</evidence>